<dbReference type="Proteomes" id="UP000461288">
    <property type="component" value="Unassembled WGS sequence"/>
</dbReference>
<dbReference type="GO" id="GO:0004386">
    <property type="term" value="F:helicase activity"/>
    <property type="evidence" value="ECO:0007669"/>
    <property type="project" value="UniProtKB-KW"/>
</dbReference>
<keyword evidence="2" id="KW-0067">ATP-binding</keyword>
<sequence>MLSRFNPQIATWFAEVFAEPTPVQKAAWEKISLGGNTLIVAPTGSGKTLAAFLWAINGLSVASGQTVAFPAPKNKPLAGKETNQGVKVL</sequence>
<dbReference type="GO" id="GO:0016887">
    <property type="term" value="F:ATP hydrolysis activity"/>
    <property type="evidence" value="ECO:0007669"/>
    <property type="project" value="TreeGrafter"/>
</dbReference>
<accession>A0A7X3HEA1</accession>
<dbReference type="AlphaFoldDB" id="A0A7X3HEA1"/>
<dbReference type="EMBL" id="WTFN01000368">
    <property type="protein sequence ID" value="MWK60392.1"/>
    <property type="molecule type" value="Genomic_DNA"/>
</dbReference>
<name>A0A7X3HEA1_9GAMM</name>
<protein>
    <submittedName>
        <fullName evidence="2">DEAD/DEAH box helicase</fullName>
    </submittedName>
</protein>
<dbReference type="SUPFAM" id="SSF52540">
    <property type="entry name" value="P-loop containing nucleoside triphosphate hydrolases"/>
    <property type="match status" value="1"/>
</dbReference>
<dbReference type="Pfam" id="PF00270">
    <property type="entry name" value="DEAD"/>
    <property type="match status" value="1"/>
</dbReference>
<gene>
    <name evidence="2" type="ORF">GO594_30915</name>
</gene>
<dbReference type="Gene3D" id="3.40.50.300">
    <property type="entry name" value="P-loop containing nucleotide triphosphate hydrolases"/>
    <property type="match status" value="1"/>
</dbReference>
<evidence type="ECO:0000259" key="1">
    <source>
        <dbReference type="Pfam" id="PF00270"/>
    </source>
</evidence>
<feature type="non-terminal residue" evidence="2">
    <location>
        <position position="89"/>
    </location>
</feature>
<dbReference type="InterPro" id="IPR027417">
    <property type="entry name" value="P-loop_NTPase"/>
</dbReference>
<reference evidence="2 3" key="1">
    <citation type="submission" date="2019-12" db="EMBL/GenBank/DDBJ databases">
        <title>Draft genome sequence of Pseudomonas otitidis recovered from a chicken carcass.</title>
        <authorList>
            <person name="Vieira T.R."/>
            <person name="Oliviera E.F.C."/>
            <person name="Silva N.M.V."/>
            <person name="Sambrano G.E."/>
            <person name="Cibulski S.P."/>
            <person name="Cardoso M.R.I."/>
        </authorList>
    </citation>
    <scope>NUCLEOTIDE SEQUENCE [LARGE SCALE GENOMIC DNA]</scope>
    <source>
        <strain evidence="2 3">25_K</strain>
    </source>
</reference>
<dbReference type="GO" id="GO:0005524">
    <property type="term" value="F:ATP binding"/>
    <property type="evidence" value="ECO:0007669"/>
    <property type="project" value="InterPro"/>
</dbReference>
<organism evidence="2 3">
    <name type="scientific">Metapseudomonas otitidis</name>
    <dbReference type="NCBI Taxonomy" id="319939"/>
    <lineage>
        <taxon>Bacteria</taxon>
        <taxon>Pseudomonadati</taxon>
        <taxon>Pseudomonadota</taxon>
        <taxon>Gammaproteobacteria</taxon>
        <taxon>Pseudomonadales</taxon>
        <taxon>Pseudomonadaceae</taxon>
        <taxon>Metapseudomonas</taxon>
    </lineage>
</organism>
<comment type="caution">
    <text evidence="2">The sequence shown here is derived from an EMBL/GenBank/DDBJ whole genome shotgun (WGS) entry which is preliminary data.</text>
</comment>
<dbReference type="InterPro" id="IPR011545">
    <property type="entry name" value="DEAD/DEAH_box_helicase_dom"/>
</dbReference>
<keyword evidence="2" id="KW-0347">Helicase</keyword>
<proteinExistence type="predicted"/>
<dbReference type="GO" id="GO:0003677">
    <property type="term" value="F:DNA binding"/>
    <property type="evidence" value="ECO:0007669"/>
    <property type="project" value="TreeGrafter"/>
</dbReference>
<evidence type="ECO:0000313" key="3">
    <source>
        <dbReference type="Proteomes" id="UP000461288"/>
    </source>
</evidence>
<evidence type="ECO:0000313" key="2">
    <source>
        <dbReference type="EMBL" id="MWK60392.1"/>
    </source>
</evidence>
<feature type="domain" description="DEAD/DEAH-box helicase" evidence="1">
    <location>
        <begin position="21"/>
        <end position="67"/>
    </location>
</feature>
<dbReference type="InterPro" id="IPR052511">
    <property type="entry name" value="ATP-dep_Helicase"/>
</dbReference>
<dbReference type="PANTHER" id="PTHR47962:SF5">
    <property type="entry name" value="ATP-DEPENDENT HELICASE LHR-RELATED"/>
    <property type="match status" value="1"/>
</dbReference>
<keyword evidence="2" id="KW-0378">Hydrolase</keyword>
<keyword evidence="2" id="KW-0547">Nucleotide-binding</keyword>
<dbReference type="PANTHER" id="PTHR47962">
    <property type="entry name" value="ATP-DEPENDENT HELICASE LHR-RELATED-RELATED"/>
    <property type="match status" value="1"/>
</dbReference>